<accession>V4AMM3</accession>
<proteinExistence type="inferred from homology"/>
<dbReference type="SMART" id="SM00986">
    <property type="entry name" value="UDG"/>
    <property type="match status" value="1"/>
</dbReference>
<keyword evidence="2" id="KW-0597">Phosphoprotein</keyword>
<dbReference type="FunFam" id="3.40.470.10:FF:000004">
    <property type="entry name" value="Uracil-DNA glycosylase"/>
    <property type="match status" value="1"/>
</dbReference>
<dbReference type="InterPro" id="IPR005122">
    <property type="entry name" value="Uracil-DNA_glycosylase-like"/>
</dbReference>
<dbReference type="CDD" id="cd10027">
    <property type="entry name" value="UDG-F1-like"/>
    <property type="match status" value="1"/>
</dbReference>
<keyword evidence="18" id="KW-1185">Reference proteome</keyword>
<dbReference type="InterPro" id="IPR018085">
    <property type="entry name" value="Ura-DNA_Glyclase_AS"/>
</dbReference>
<evidence type="ECO:0000256" key="10">
    <source>
        <dbReference type="ARBA" id="ARBA00052828"/>
    </source>
</evidence>
<dbReference type="STRING" id="225164.V4AMM3"/>
<keyword evidence="3 12" id="KW-0227">DNA damage</keyword>
<dbReference type="HAMAP" id="MF_00148">
    <property type="entry name" value="UDG"/>
    <property type="match status" value="1"/>
</dbReference>
<dbReference type="Proteomes" id="UP000030746">
    <property type="component" value="Unassembled WGS sequence"/>
</dbReference>
<evidence type="ECO:0000256" key="9">
    <source>
        <dbReference type="ARBA" id="ARBA00052069"/>
    </source>
</evidence>
<evidence type="ECO:0000256" key="3">
    <source>
        <dbReference type="ARBA" id="ARBA00022763"/>
    </source>
</evidence>
<dbReference type="OMA" id="PDNGYLM"/>
<dbReference type="NCBIfam" id="NF003591">
    <property type="entry name" value="PRK05254.1-4"/>
    <property type="match status" value="1"/>
</dbReference>
<evidence type="ECO:0000259" key="16">
    <source>
        <dbReference type="SMART" id="SM00986"/>
    </source>
</evidence>
<evidence type="ECO:0000256" key="1">
    <source>
        <dbReference type="ARBA" id="ARBA00008184"/>
    </source>
</evidence>
<dbReference type="NCBIfam" id="NF003592">
    <property type="entry name" value="PRK05254.1-5"/>
    <property type="match status" value="1"/>
</dbReference>
<evidence type="ECO:0000256" key="5">
    <source>
        <dbReference type="ARBA" id="ARBA00022990"/>
    </source>
</evidence>
<keyword evidence="7 12" id="KW-0234">DNA repair</keyword>
<evidence type="ECO:0000256" key="12">
    <source>
        <dbReference type="HAMAP-Rule" id="MF_03166"/>
    </source>
</evidence>
<dbReference type="AlphaFoldDB" id="V4AMM3"/>
<dbReference type="RefSeq" id="XP_009051091.1">
    <property type="nucleotide sequence ID" value="XM_009052843.1"/>
</dbReference>
<dbReference type="GO" id="GO:0097510">
    <property type="term" value="P:base-excision repair, AP site formation via deaminated base removal"/>
    <property type="evidence" value="ECO:0007669"/>
    <property type="project" value="TreeGrafter"/>
</dbReference>
<dbReference type="Pfam" id="PF03167">
    <property type="entry name" value="UDG"/>
    <property type="match status" value="1"/>
</dbReference>
<evidence type="ECO:0000256" key="7">
    <source>
        <dbReference type="ARBA" id="ARBA00023204"/>
    </source>
</evidence>
<dbReference type="PANTHER" id="PTHR11264:SF0">
    <property type="entry name" value="URACIL-DNA GLYCOSYLASE"/>
    <property type="match status" value="1"/>
</dbReference>
<dbReference type="InterPro" id="IPR002043">
    <property type="entry name" value="UDG_fam1"/>
</dbReference>
<evidence type="ECO:0000256" key="13">
    <source>
        <dbReference type="PROSITE-ProRule" id="PRU10072"/>
    </source>
</evidence>
<dbReference type="InterPro" id="IPR036895">
    <property type="entry name" value="Uracil-DNA_glycosylase-like_sf"/>
</dbReference>
<evidence type="ECO:0000256" key="11">
    <source>
        <dbReference type="ARBA" id="ARBA00064140"/>
    </source>
</evidence>
<dbReference type="OrthoDB" id="10031947at2759"/>
<feature type="domain" description="Uracil-DNA glycosylase-like" evidence="16">
    <location>
        <begin position="126"/>
        <end position="287"/>
    </location>
</feature>
<evidence type="ECO:0000256" key="14">
    <source>
        <dbReference type="RuleBase" id="RU003780"/>
    </source>
</evidence>
<dbReference type="PANTHER" id="PTHR11264">
    <property type="entry name" value="URACIL-DNA GLYCOSYLASE"/>
    <property type="match status" value="1"/>
</dbReference>
<name>V4AMM3_LOTGI</name>
<dbReference type="HOGENOM" id="CLU_032162_2_1_1"/>
<dbReference type="GO" id="GO:0005654">
    <property type="term" value="C:nucleoplasm"/>
    <property type="evidence" value="ECO:0007669"/>
    <property type="project" value="UniProtKB-ARBA"/>
</dbReference>
<evidence type="ECO:0000256" key="4">
    <source>
        <dbReference type="ARBA" id="ARBA00022801"/>
    </source>
</evidence>
<reference evidence="17 18" key="1">
    <citation type="journal article" date="2013" name="Nature">
        <title>Insights into bilaterian evolution from three spiralian genomes.</title>
        <authorList>
            <person name="Simakov O."/>
            <person name="Marletaz F."/>
            <person name="Cho S.J."/>
            <person name="Edsinger-Gonzales E."/>
            <person name="Havlak P."/>
            <person name="Hellsten U."/>
            <person name="Kuo D.H."/>
            <person name="Larsson T."/>
            <person name="Lv J."/>
            <person name="Arendt D."/>
            <person name="Savage R."/>
            <person name="Osoegawa K."/>
            <person name="de Jong P."/>
            <person name="Grimwood J."/>
            <person name="Chapman J.A."/>
            <person name="Shapiro H."/>
            <person name="Aerts A."/>
            <person name="Otillar R.P."/>
            <person name="Terry A.Y."/>
            <person name="Boore J.L."/>
            <person name="Grigoriev I.V."/>
            <person name="Lindberg D.R."/>
            <person name="Seaver E.C."/>
            <person name="Weisblat D.A."/>
            <person name="Putnam N.H."/>
            <person name="Rokhsar D.S."/>
        </authorList>
    </citation>
    <scope>NUCLEOTIDE SEQUENCE [LARGE SCALE GENOMIC DNA]</scope>
</reference>
<dbReference type="EMBL" id="KB201262">
    <property type="protein sequence ID" value="ESO98397.1"/>
    <property type="molecule type" value="Genomic_DNA"/>
</dbReference>
<gene>
    <name evidence="17" type="ORF">LOTGIDRAFT_114279</name>
</gene>
<keyword evidence="6 12" id="KW-0496">Mitochondrion</keyword>
<feature type="region of interest" description="Disordered" evidence="15">
    <location>
        <begin position="1"/>
        <end position="54"/>
    </location>
</feature>
<dbReference type="SMART" id="SM00987">
    <property type="entry name" value="UreE_C"/>
    <property type="match status" value="1"/>
</dbReference>
<feature type="compositionally biased region" description="Polar residues" evidence="15">
    <location>
        <begin position="1"/>
        <end position="27"/>
    </location>
</feature>
<dbReference type="NCBIfam" id="NF003588">
    <property type="entry name" value="PRK05254.1-1"/>
    <property type="match status" value="1"/>
</dbReference>
<organism evidence="17 18">
    <name type="scientific">Lottia gigantea</name>
    <name type="common">Giant owl limpet</name>
    <dbReference type="NCBI Taxonomy" id="225164"/>
    <lineage>
        <taxon>Eukaryota</taxon>
        <taxon>Metazoa</taxon>
        <taxon>Spiralia</taxon>
        <taxon>Lophotrochozoa</taxon>
        <taxon>Mollusca</taxon>
        <taxon>Gastropoda</taxon>
        <taxon>Patellogastropoda</taxon>
        <taxon>Lottioidea</taxon>
        <taxon>Lottiidae</taxon>
        <taxon>Lottia</taxon>
    </lineage>
</organism>
<comment type="catalytic activity">
    <reaction evidence="12 14">
        <text>Hydrolyzes single-stranded DNA or mismatched double-stranded DNA and polynucleotides, releasing free uracil.</text>
        <dbReference type="EC" id="3.2.2.27"/>
    </reaction>
</comment>
<evidence type="ECO:0000256" key="8">
    <source>
        <dbReference type="ARBA" id="ARBA00023242"/>
    </source>
</evidence>
<comment type="function">
    <text evidence="12 14">Excises uracil residues from the DNA which can arise as a result of misincorporation of dUMP residues by DNA polymerase or due to deamination of cytosine.</text>
</comment>
<comment type="similarity">
    <text evidence="1 12 14">Belongs to the uracil-DNA glycosylase (UDG) superfamily. UNG family.</text>
</comment>
<dbReference type="PROSITE" id="PS00130">
    <property type="entry name" value="U_DNA_GLYCOSYLASE"/>
    <property type="match status" value="1"/>
</dbReference>
<evidence type="ECO:0000256" key="15">
    <source>
        <dbReference type="SAM" id="MobiDB-lite"/>
    </source>
</evidence>
<comment type="subunit">
    <text evidence="11">Interacts with RPA2 subunit of the RPA trimer; this interaction mediates UNG2 recruitment to RPA-coated single-stranded DNA at stalled replication forks. Interacts with PCNA; this interaction mediates UNG2 recruitment to S-phase replication foci. Interacts (via N-terminus) with FAM72A.</text>
</comment>
<keyword evidence="5" id="KW-0007">Acetylation</keyword>
<evidence type="ECO:0000256" key="6">
    <source>
        <dbReference type="ARBA" id="ARBA00023128"/>
    </source>
</evidence>
<comment type="subcellular location">
    <subcellularLocation>
        <location evidence="12">Mitochondrion</location>
    </subcellularLocation>
    <subcellularLocation>
        <location evidence="12">Nucleus</location>
    </subcellularLocation>
</comment>
<dbReference type="CTD" id="20231073"/>
<dbReference type="EC" id="3.2.2.27" evidence="12 14"/>
<dbReference type="Gene3D" id="3.40.470.10">
    <property type="entry name" value="Uracil-DNA glycosylase-like domain"/>
    <property type="match status" value="1"/>
</dbReference>
<evidence type="ECO:0000313" key="17">
    <source>
        <dbReference type="EMBL" id="ESO98397.1"/>
    </source>
</evidence>
<dbReference type="GO" id="GO:0004844">
    <property type="term" value="F:uracil DNA N-glycosylase activity"/>
    <property type="evidence" value="ECO:0007669"/>
    <property type="project" value="UniProtKB-UniRule"/>
</dbReference>
<evidence type="ECO:0000313" key="18">
    <source>
        <dbReference type="Proteomes" id="UP000030746"/>
    </source>
</evidence>
<sequence>MSSQAKISSFFSTSNKRPLYDNNSDQKTPTKKGKLDKEQKAEKESLSPEQVKRMNENKAAAMEKLKTRRLSQESTELKDLMGKSWYKALEHEFTKSYFTQLCKFVENERSKGTVYPPPHQVYSWTNFSPIEEVKVVILGQDPYHGPKQAHGLCFSVQEGVKSPPSLVNMYKELANDIPGFKIPTHGTLNGWAEQGVLLLNACLTVRASQANSHAGKGWEKLTDAVIAWINKNTTGVVFMLWGAYAQKKGAHINAKNHCILKSVHPSPLSAHRGFLGCQHFSKCNDYLKQHNKTPIDWTHLPPS</sequence>
<dbReference type="KEGG" id="lgi:LOTGIDRAFT_114279"/>
<feature type="compositionally biased region" description="Basic and acidic residues" evidence="15">
    <location>
        <begin position="33"/>
        <end position="54"/>
    </location>
</feature>
<dbReference type="GO" id="GO:0005739">
    <property type="term" value="C:mitochondrion"/>
    <property type="evidence" value="ECO:0007669"/>
    <property type="project" value="UniProtKB-SubCell"/>
</dbReference>
<keyword evidence="8 12" id="KW-0539">Nucleus</keyword>
<keyword evidence="4 12" id="KW-0378">Hydrolase</keyword>
<protein>
    <recommendedName>
        <fullName evidence="12 14">Uracil-DNA glycosylase</fullName>
        <shortName evidence="12">UDG</shortName>
        <ecNumber evidence="12 14">3.2.2.27</ecNumber>
    </recommendedName>
</protein>
<dbReference type="SUPFAM" id="SSF52141">
    <property type="entry name" value="Uracil-DNA glycosylase-like"/>
    <property type="match status" value="1"/>
</dbReference>
<comment type="catalytic activity">
    <reaction evidence="10">
        <text>a 2'-deoxyuridine in single-stranded DNA + H2O = a 2'-deoxyribose 5'-monophosphate in single-stranded DNA + uracil</text>
        <dbReference type="Rhea" id="RHEA:81459"/>
        <dbReference type="Rhea" id="RHEA-COMP:12847"/>
        <dbReference type="Rhea" id="RHEA-COMP:19684"/>
        <dbReference type="ChEBI" id="CHEBI:15377"/>
        <dbReference type="ChEBI" id="CHEBI:17568"/>
        <dbReference type="ChEBI" id="CHEBI:133902"/>
        <dbReference type="ChEBI" id="CHEBI:139095"/>
    </reaction>
    <physiologicalReaction direction="left-to-right" evidence="10">
        <dbReference type="Rhea" id="RHEA:81460"/>
    </physiologicalReaction>
</comment>
<comment type="catalytic activity">
    <reaction evidence="9">
        <text>a 2'-deoxyuridine in double-stranded DNA + H2O = a 2'-deoxyribose 5'-monophosphate in double-stranded DNA + uracil</text>
        <dbReference type="Rhea" id="RHEA:81455"/>
        <dbReference type="Rhea" id="RHEA-COMP:14231"/>
        <dbReference type="Rhea" id="RHEA-COMP:17071"/>
        <dbReference type="ChEBI" id="CHEBI:15377"/>
        <dbReference type="ChEBI" id="CHEBI:17568"/>
        <dbReference type="ChEBI" id="CHEBI:133902"/>
        <dbReference type="ChEBI" id="CHEBI:139095"/>
    </reaction>
    <physiologicalReaction direction="left-to-right" evidence="9">
        <dbReference type="Rhea" id="RHEA:81456"/>
    </physiologicalReaction>
</comment>
<dbReference type="NCBIfam" id="NF003589">
    <property type="entry name" value="PRK05254.1-2"/>
    <property type="match status" value="1"/>
</dbReference>
<evidence type="ECO:0000256" key="2">
    <source>
        <dbReference type="ARBA" id="ARBA00022553"/>
    </source>
</evidence>
<feature type="active site" description="Proton acceptor" evidence="12 13">
    <location>
        <position position="141"/>
    </location>
</feature>
<dbReference type="GeneID" id="20231073"/>
<dbReference type="NCBIfam" id="TIGR00628">
    <property type="entry name" value="ung"/>
    <property type="match status" value="1"/>
</dbReference>